<dbReference type="RefSeq" id="WP_354550424.1">
    <property type="nucleotide sequence ID" value="NZ_JBEPSD010000002.1"/>
</dbReference>
<protein>
    <submittedName>
        <fullName evidence="1">Uncharacterized protein</fullName>
    </submittedName>
</protein>
<dbReference type="PROSITE" id="PS51257">
    <property type="entry name" value="PROKAR_LIPOPROTEIN"/>
    <property type="match status" value="1"/>
</dbReference>
<comment type="caution">
    <text evidence="1">The sequence shown here is derived from an EMBL/GenBank/DDBJ whole genome shotgun (WGS) entry which is preliminary data.</text>
</comment>
<evidence type="ECO:0000313" key="2">
    <source>
        <dbReference type="Proteomes" id="UP001549251"/>
    </source>
</evidence>
<sequence length="50" mass="5068">MKFETLMLQTLFSACALVCLLAMGAMLTTKVPVSVAASHAPAAKVVSSAG</sequence>
<name>A0ABV2PZA0_9GAMM</name>
<accession>A0ABV2PZA0</accession>
<dbReference type="Proteomes" id="UP001549251">
    <property type="component" value="Unassembled WGS sequence"/>
</dbReference>
<reference evidence="1 2" key="1">
    <citation type="submission" date="2024-06" db="EMBL/GenBank/DDBJ databases">
        <title>Sorghum-associated microbial communities from plants grown in Nebraska, USA.</title>
        <authorList>
            <person name="Schachtman D."/>
        </authorList>
    </citation>
    <scope>NUCLEOTIDE SEQUENCE [LARGE SCALE GENOMIC DNA]</scope>
    <source>
        <strain evidence="1 2">1757</strain>
    </source>
</reference>
<proteinExistence type="predicted"/>
<gene>
    <name evidence="1" type="ORF">ABIE04_002426</name>
</gene>
<evidence type="ECO:0000313" key="1">
    <source>
        <dbReference type="EMBL" id="MET4570065.1"/>
    </source>
</evidence>
<keyword evidence="2" id="KW-1185">Reference proteome</keyword>
<dbReference type="EMBL" id="JBEPSD010000002">
    <property type="protein sequence ID" value="MET4570065.1"/>
    <property type="molecule type" value="Genomic_DNA"/>
</dbReference>
<organism evidence="1 2">
    <name type="scientific">Rhodanobacter soli</name>
    <dbReference type="NCBI Taxonomy" id="590609"/>
    <lineage>
        <taxon>Bacteria</taxon>
        <taxon>Pseudomonadati</taxon>
        <taxon>Pseudomonadota</taxon>
        <taxon>Gammaproteobacteria</taxon>
        <taxon>Lysobacterales</taxon>
        <taxon>Rhodanobacteraceae</taxon>
        <taxon>Rhodanobacter</taxon>
    </lineage>
</organism>